<keyword evidence="5" id="KW-1185">Reference proteome</keyword>
<evidence type="ECO:0000256" key="1">
    <source>
        <dbReference type="ARBA" id="ARBA00006865"/>
    </source>
</evidence>
<protein>
    <submittedName>
        <fullName evidence="4">Glycoside hydrolase family 16 protein</fullName>
    </submittedName>
</protein>
<dbReference type="GO" id="GO:0016787">
    <property type="term" value="F:hydrolase activity"/>
    <property type="evidence" value="ECO:0007669"/>
    <property type="project" value="UniProtKB-KW"/>
</dbReference>
<comment type="similarity">
    <text evidence="1">Belongs to the glycosyl hydrolase 16 family.</text>
</comment>
<dbReference type="InterPro" id="IPR000757">
    <property type="entry name" value="Beta-glucanase-like"/>
</dbReference>
<organism evidence="4 5">
    <name type="scientific">Autumnicola musiva</name>
    <dbReference type="NCBI Taxonomy" id="3075589"/>
    <lineage>
        <taxon>Bacteria</taxon>
        <taxon>Pseudomonadati</taxon>
        <taxon>Bacteroidota</taxon>
        <taxon>Flavobacteriia</taxon>
        <taxon>Flavobacteriales</taxon>
        <taxon>Flavobacteriaceae</taxon>
        <taxon>Autumnicola</taxon>
    </lineage>
</organism>
<feature type="domain" description="GH16" evidence="3">
    <location>
        <begin position="47"/>
        <end position="254"/>
    </location>
</feature>
<keyword evidence="2" id="KW-0732">Signal</keyword>
<dbReference type="SUPFAM" id="SSF49899">
    <property type="entry name" value="Concanavalin A-like lectins/glucanases"/>
    <property type="match status" value="1"/>
</dbReference>
<keyword evidence="4" id="KW-0378">Hydrolase</keyword>
<dbReference type="EMBL" id="JAVRHK010000007">
    <property type="protein sequence ID" value="MDT0677192.1"/>
    <property type="molecule type" value="Genomic_DNA"/>
</dbReference>
<dbReference type="Gene3D" id="2.60.120.200">
    <property type="match status" value="1"/>
</dbReference>
<dbReference type="InterPro" id="IPR013320">
    <property type="entry name" value="ConA-like_dom_sf"/>
</dbReference>
<evidence type="ECO:0000313" key="5">
    <source>
        <dbReference type="Proteomes" id="UP001262582"/>
    </source>
</evidence>
<feature type="chain" id="PRO_5045685766" evidence="2">
    <location>
        <begin position="29"/>
        <end position="254"/>
    </location>
</feature>
<gene>
    <name evidence="4" type="ORF">RM539_11425</name>
</gene>
<comment type="caution">
    <text evidence="4">The sequence shown here is derived from an EMBL/GenBank/DDBJ whole genome shotgun (WGS) entry which is preliminary data.</text>
</comment>
<dbReference type="Proteomes" id="UP001262582">
    <property type="component" value="Unassembled WGS sequence"/>
</dbReference>
<accession>A0ABU3D6P4</accession>
<evidence type="ECO:0000313" key="4">
    <source>
        <dbReference type="EMBL" id="MDT0677192.1"/>
    </source>
</evidence>
<name>A0ABU3D6P4_9FLAO</name>
<sequence length="254" mass="29674">MKISCSPKRMLRLSLVLFLYLTVQSCSSQENEGEEEKEPTTRIIEFSGFEWVVRTSGENFVGPGPNLFSDSEENVWVDDQGRLHLKIVQKGGNWFCSGITLRKNYGHNKYVFYVASRVDQLDPNVVAGLFTYKNDEEEIDIEFSRWSDPNNEDSQFAVQPSYLPNNKVRYDLNLEGSFSTHWFDWQESFIEFASYRGHTLDPEEEDIIHEWRYTGDNIPPDVDERLKINLWLFRGNAPSDLEEAEMVIDRVEIY</sequence>
<evidence type="ECO:0000259" key="3">
    <source>
        <dbReference type="PROSITE" id="PS51762"/>
    </source>
</evidence>
<proteinExistence type="inferred from homology"/>
<dbReference type="RefSeq" id="WP_311503529.1">
    <property type="nucleotide sequence ID" value="NZ_JAVRHK010000007.1"/>
</dbReference>
<dbReference type="PROSITE" id="PS51257">
    <property type="entry name" value="PROKAR_LIPOPROTEIN"/>
    <property type="match status" value="1"/>
</dbReference>
<feature type="signal peptide" evidence="2">
    <location>
        <begin position="1"/>
        <end position="28"/>
    </location>
</feature>
<evidence type="ECO:0000256" key="2">
    <source>
        <dbReference type="SAM" id="SignalP"/>
    </source>
</evidence>
<dbReference type="PROSITE" id="PS51762">
    <property type="entry name" value="GH16_2"/>
    <property type="match status" value="1"/>
</dbReference>
<dbReference type="CDD" id="cd00413">
    <property type="entry name" value="Glyco_hydrolase_16"/>
    <property type="match status" value="1"/>
</dbReference>
<reference evidence="4 5" key="1">
    <citation type="submission" date="2023-09" db="EMBL/GenBank/DDBJ databases">
        <authorList>
            <person name="Rey-Velasco X."/>
        </authorList>
    </citation>
    <scope>NUCLEOTIDE SEQUENCE [LARGE SCALE GENOMIC DNA]</scope>
    <source>
        <strain evidence="4 5">F117</strain>
    </source>
</reference>